<dbReference type="OrthoDB" id="5674026at2"/>
<organism evidence="2 3">
    <name type="scientific">Mixta intestinalis</name>
    <dbReference type="NCBI Taxonomy" id="1615494"/>
    <lineage>
        <taxon>Bacteria</taxon>
        <taxon>Pseudomonadati</taxon>
        <taxon>Pseudomonadota</taxon>
        <taxon>Gammaproteobacteria</taxon>
        <taxon>Enterobacterales</taxon>
        <taxon>Erwiniaceae</taxon>
        <taxon>Mixta</taxon>
    </lineage>
</organism>
<accession>A0A6P1Q549</accession>
<feature type="compositionally biased region" description="Basic and acidic residues" evidence="1">
    <location>
        <begin position="138"/>
        <end position="150"/>
    </location>
</feature>
<evidence type="ECO:0000256" key="1">
    <source>
        <dbReference type="SAM" id="MobiDB-lite"/>
    </source>
</evidence>
<keyword evidence="3" id="KW-1185">Reference proteome</keyword>
<dbReference type="InterPro" id="IPR036624">
    <property type="entry name" value="Hcp1-lik_sf"/>
</dbReference>
<feature type="region of interest" description="Disordered" evidence="1">
    <location>
        <begin position="138"/>
        <end position="169"/>
    </location>
</feature>
<dbReference type="InterPro" id="IPR008514">
    <property type="entry name" value="T6SS_Hcp"/>
</dbReference>
<reference evidence="2 3" key="1">
    <citation type="submission" date="2018-03" db="EMBL/GenBank/DDBJ databases">
        <title>Pantoea intestinalis SRCM103226 isolated form the mealworm.</title>
        <authorList>
            <person name="Jeong D.-Y."/>
            <person name="Kim J.W."/>
        </authorList>
    </citation>
    <scope>NUCLEOTIDE SEQUENCE [LARGE SCALE GENOMIC DNA]</scope>
    <source>
        <strain evidence="2 3">SRCM103226</strain>
    </source>
</reference>
<dbReference type="SUPFAM" id="SSF141452">
    <property type="entry name" value="Hcp1-like"/>
    <property type="match status" value="1"/>
</dbReference>
<dbReference type="AlphaFoldDB" id="A0A6P1Q549"/>
<gene>
    <name evidence="2" type="ORF">C7M51_03869</name>
</gene>
<dbReference type="Pfam" id="PF05638">
    <property type="entry name" value="T6SS_HCP"/>
    <property type="match status" value="1"/>
</dbReference>
<dbReference type="EMBL" id="CP028271">
    <property type="protein sequence ID" value="QHM73522.1"/>
    <property type="molecule type" value="Genomic_DNA"/>
</dbReference>
<evidence type="ECO:0000313" key="2">
    <source>
        <dbReference type="EMBL" id="QHM73522.1"/>
    </source>
</evidence>
<dbReference type="Gene3D" id="2.30.110.20">
    <property type="entry name" value="Hcp1-like"/>
    <property type="match status" value="1"/>
</dbReference>
<protein>
    <recommendedName>
        <fullName evidence="4">Type VI secretion system tube protein Hcp</fullName>
    </recommendedName>
</protein>
<dbReference type="RefSeq" id="WP_160623161.1">
    <property type="nucleotide sequence ID" value="NZ_CP028271.1"/>
</dbReference>
<name>A0A6P1Q549_9GAMM</name>
<sequence length="169" mass="19571">MEDKVYKMYLKIDGVEGECREALHQGWIEVEHYSYSFLRDYSVDAHGKPTYSPLSVSCRLDRATVELANLISNEETIKELVLSAWSMEDNSYEVFRLTLENVQPMHLYMQGGFGMEGSLVNYEFQGSRYIWQHWKQGENGEKGSETRSGWDYETGTVYPQPEIKEGDKA</sequence>
<evidence type="ECO:0000313" key="3">
    <source>
        <dbReference type="Proteomes" id="UP000464053"/>
    </source>
</evidence>
<dbReference type="Proteomes" id="UP000464053">
    <property type="component" value="Chromosome"/>
</dbReference>
<evidence type="ECO:0008006" key="4">
    <source>
        <dbReference type="Google" id="ProtNLM"/>
    </source>
</evidence>
<proteinExistence type="predicted"/>
<dbReference type="KEGG" id="mint:C7M51_03869"/>